<dbReference type="GO" id="GO:0006355">
    <property type="term" value="P:regulation of DNA-templated transcription"/>
    <property type="evidence" value="ECO:0007669"/>
    <property type="project" value="InterPro"/>
</dbReference>
<dbReference type="Pfam" id="PF01402">
    <property type="entry name" value="RHH_1"/>
    <property type="match status" value="1"/>
</dbReference>
<name>A0A5E4LPI2_9ARCH</name>
<feature type="domain" description="Ribbon-helix-helix protein CopG" evidence="1">
    <location>
        <begin position="7"/>
        <end position="43"/>
    </location>
</feature>
<dbReference type="EMBL" id="CABMJJ010000007">
    <property type="protein sequence ID" value="VVC03441.1"/>
    <property type="molecule type" value="Genomic_DNA"/>
</dbReference>
<dbReference type="Proteomes" id="UP000789941">
    <property type="component" value="Unassembled WGS sequence"/>
</dbReference>
<dbReference type="AlphaFoldDB" id="A0A5E4LPI2"/>
<gene>
    <name evidence="2" type="ORF">LFW2832_00373</name>
</gene>
<sequence>MAKIAKISISWPVELAHEIKERANNEGRSVSGLLRVAYRRYKEGNNVEPSN</sequence>
<protein>
    <recommendedName>
        <fullName evidence="1">Ribbon-helix-helix protein CopG domain-containing protein</fullName>
    </recommendedName>
</protein>
<reference evidence="2 3" key="1">
    <citation type="submission" date="2019-08" db="EMBL/GenBank/DDBJ databases">
        <authorList>
            <person name="Vazquez-Campos X."/>
        </authorList>
    </citation>
    <scope>NUCLEOTIDE SEQUENCE [LARGE SCALE GENOMIC DNA]</scope>
    <source>
        <strain evidence="2">LFW-283_2</strain>
    </source>
</reference>
<accession>A0A5E4LPI2</accession>
<organism evidence="2 3">
    <name type="scientific">Candidatus Bilamarchaeum dharawalense</name>
    <dbReference type="NCBI Taxonomy" id="2885759"/>
    <lineage>
        <taxon>Archaea</taxon>
        <taxon>Candidatus Micrarchaeota</taxon>
        <taxon>Candidatus Micrarchaeia</taxon>
        <taxon>Candidatus Anstonellales</taxon>
        <taxon>Candidatus Bilamarchaeaceae</taxon>
        <taxon>Candidatus Bilamarchaeum</taxon>
    </lineage>
</organism>
<comment type="caution">
    <text evidence="2">The sequence shown here is derived from an EMBL/GenBank/DDBJ whole genome shotgun (WGS) entry which is preliminary data.</text>
</comment>
<dbReference type="InterPro" id="IPR010985">
    <property type="entry name" value="Ribbon_hlx_hlx"/>
</dbReference>
<evidence type="ECO:0000313" key="2">
    <source>
        <dbReference type="EMBL" id="VVC03441.1"/>
    </source>
</evidence>
<evidence type="ECO:0000313" key="3">
    <source>
        <dbReference type="Proteomes" id="UP000789941"/>
    </source>
</evidence>
<dbReference type="InterPro" id="IPR002145">
    <property type="entry name" value="CopG"/>
</dbReference>
<dbReference type="SUPFAM" id="SSF47598">
    <property type="entry name" value="Ribbon-helix-helix"/>
    <property type="match status" value="1"/>
</dbReference>
<proteinExistence type="predicted"/>
<evidence type="ECO:0000259" key="1">
    <source>
        <dbReference type="Pfam" id="PF01402"/>
    </source>
</evidence>